<protein>
    <recommendedName>
        <fullName evidence="6">NAD(P)-binding protein</fullName>
    </recommendedName>
</protein>
<dbReference type="AlphaFoldDB" id="A0A9W8Y351"/>
<name>A0A9W8Y351_9PLEO</name>
<keyword evidence="2" id="KW-0521">NADP</keyword>
<evidence type="ECO:0000313" key="4">
    <source>
        <dbReference type="EMBL" id="KAJ4365863.1"/>
    </source>
</evidence>
<dbReference type="EMBL" id="JAPEUY010000015">
    <property type="protein sequence ID" value="KAJ4365863.1"/>
    <property type="molecule type" value="Genomic_DNA"/>
</dbReference>
<dbReference type="PANTHER" id="PTHR44229:SF4">
    <property type="entry name" value="15-HYDROXYPROSTAGLANDIN DEHYDROGENASE [NAD(+)]"/>
    <property type="match status" value="1"/>
</dbReference>
<keyword evidence="3" id="KW-0560">Oxidoreductase</keyword>
<dbReference type="PANTHER" id="PTHR44229">
    <property type="entry name" value="15-HYDROXYPROSTAGLANDIN DEHYDROGENASE [NAD(+)]"/>
    <property type="match status" value="1"/>
</dbReference>
<comment type="similarity">
    <text evidence="1">Belongs to the short-chain dehydrogenases/reductases (SDR) family.</text>
</comment>
<dbReference type="Gene3D" id="3.40.50.720">
    <property type="entry name" value="NAD(P)-binding Rossmann-like Domain"/>
    <property type="match status" value="1"/>
</dbReference>
<evidence type="ECO:0000313" key="5">
    <source>
        <dbReference type="Proteomes" id="UP001140560"/>
    </source>
</evidence>
<dbReference type="InterPro" id="IPR002347">
    <property type="entry name" value="SDR_fam"/>
</dbReference>
<dbReference type="PRINTS" id="PR00081">
    <property type="entry name" value="GDHRDH"/>
</dbReference>
<organism evidence="4 5">
    <name type="scientific">Neocucurbitaria cava</name>
    <dbReference type="NCBI Taxonomy" id="798079"/>
    <lineage>
        <taxon>Eukaryota</taxon>
        <taxon>Fungi</taxon>
        <taxon>Dikarya</taxon>
        <taxon>Ascomycota</taxon>
        <taxon>Pezizomycotina</taxon>
        <taxon>Dothideomycetes</taxon>
        <taxon>Pleosporomycetidae</taxon>
        <taxon>Pleosporales</taxon>
        <taxon>Pleosporineae</taxon>
        <taxon>Cucurbitariaceae</taxon>
        <taxon>Neocucurbitaria</taxon>
    </lineage>
</organism>
<comment type="caution">
    <text evidence="4">The sequence shown here is derived from an EMBL/GenBank/DDBJ whole genome shotgun (WGS) entry which is preliminary data.</text>
</comment>
<evidence type="ECO:0000256" key="1">
    <source>
        <dbReference type="ARBA" id="ARBA00006484"/>
    </source>
</evidence>
<dbReference type="InterPro" id="IPR020904">
    <property type="entry name" value="Sc_DH/Rdtase_CS"/>
</dbReference>
<dbReference type="PROSITE" id="PS00061">
    <property type="entry name" value="ADH_SHORT"/>
    <property type="match status" value="1"/>
</dbReference>
<reference evidence="4" key="1">
    <citation type="submission" date="2022-10" db="EMBL/GenBank/DDBJ databases">
        <title>Tapping the CABI collections for fungal endophytes: first genome assemblies for Collariella, Neodidymelliopsis, Ascochyta clinopodiicola, Didymella pomorum, Didymosphaeria variabile, Neocosmospora piperis and Neocucurbitaria cava.</title>
        <authorList>
            <person name="Hill R."/>
        </authorList>
    </citation>
    <scope>NUCLEOTIDE SEQUENCE</scope>
    <source>
        <strain evidence="4">IMI 356814</strain>
    </source>
</reference>
<dbReference type="Pfam" id="PF00106">
    <property type="entry name" value="adh_short"/>
    <property type="match status" value="1"/>
</dbReference>
<dbReference type="InterPro" id="IPR036291">
    <property type="entry name" value="NAD(P)-bd_dom_sf"/>
</dbReference>
<evidence type="ECO:0000256" key="3">
    <source>
        <dbReference type="ARBA" id="ARBA00023002"/>
    </source>
</evidence>
<keyword evidence="5" id="KW-1185">Reference proteome</keyword>
<sequence length="297" mass="32149">MASKKVALITGGASGMGLAVATALSQRPDWDIHILDLDPSTGIPIASSLNATFHECNVTAEATLSRIFRTVFSQSNRLDFVFANAGIPERANFYDEQQDDSGDGPPLPVKGMHAIVDIDLKSVITTTYLALHYMRKSPRYTEKNIVMTASCGGLYPSYYSPIYTATKHAVVGFMRSIAPFFYHKAGIRVNAVCPGVVKTNLLSSQEWANFPQEYFTSVEKVASVVCMLVDGKDDGSGKVGKEVEGGLASIGGVLNGRAVEVSGKNHYYREMVPFADEAMEEVMGSTNIEVLENVQSV</sequence>
<dbReference type="Proteomes" id="UP001140560">
    <property type="component" value="Unassembled WGS sequence"/>
</dbReference>
<dbReference type="GO" id="GO:0016616">
    <property type="term" value="F:oxidoreductase activity, acting on the CH-OH group of donors, NAD or NADP as acceptor"/>
    <property type="evidence" value="ECO:0007669"/>
    <property type="project" value="TreeGrafter"/>
</dbReference>
<gene>
    <name evidence="4" type="ORF">N0V83_008485</name>
</gene>
<evidence type="ECO:0008006" key="6">
    <source>
        <dbReference type="Google" id="ProtNLM"/>
    </source>
</evidence>
<evidence type="ECO:0000256" key="2">
    <source>
        <dbReference type="ARBA" id="ARBA00022857"/>
    </source>
</evidence>
<dbReference type="SUPFAM" id="SSF51735">
    <property type="entry name" value="NAD(P)-binding Rossmann-fold domains"/>
    <property type="match status" value="1"/>
</dbReference>
<accession>A0A9W8Y351</accession>
<dbReference type="OrthoDB" id="5371740at2759"/>
<proteinExistence type="inferred from homology"/>
<dbReference type="GO" id="GO:0005737">
    <property type="term" value="C:cytoplasm"/>
    <property type="evidence" value="ECO:0007669"/>
    <property type="project" value="TreeGrafter"/>
</dbReference>